<dbReference type="OrthoDB" id="10319739at2759"/>
<accession>A0A8X6LDM3</accession>
<gene>
    <name evidence="7" type="ORF">TNCT_462331</name>
</gene>
<organism evidence="7 8">
    <name type="scientific">Trichonephila clavata</name>
    <name type="common">Joro spider</name>
    <name type="synonym">Nephila clavata</name>
    <dbReference type="NCBI Taxonomy" id="2740835"/>
    <lineage>
        <taxon>Eukaryota</taxon>
        <taxon>Metazoa</taxon>
        <taxon>Ecdysozoa</taxon>
        <taxon>Arthropoda</taxon>
        <taxon>Chelicerata</taxon>
        <taxon>Arachnida</taxon>
        <taxon>Araneae</taxon>
        <taxon>Araneomorphae</taxon>
        <taxon>Entelegynae</taxon>
        <taxon>Araneoidea</taxon>
        <taxon>Nephilidae</taxon>
        <taxon>Trichonephila</taxon>
    </lineage>
</organism>
<feature type="transmembrane region" description="Helical" evidence="6">
    <location>
        <begin position="78"/>
        <end position="102"/>
    </location>
</feature>
<reference evidence="7" key="1">
    <citation type="submission" date="2020-07" db="EMBL/GenBank/DDBJ databases">
        <title>Multicomponent nature underlies the extraordinary mechanical properties of spider dragline silk.</title>
        <authorList>
            <person name="Kono N."/>
            <person name="Nakamura H."/>
            <person name="Mori M."/>
            <person name="Yoshida Y."/>
            <person name="Ohtoshi R."/>
            <person name="Malay A.D."/>
            <person name="Moran D.A.P."/>
            <person name="Tomita M."/>
            <person name="Numata K."/>
            <person name="Arakawa K."/>
        </authorList>
    </citation>
    <scope>NUCLEOTIDE SEQUENCE</scope>
</reference>
<comment type="caution">
    <text evidence="7">The sequence shown here is derived from an EMBL/GenBank/DDBJ whole genome shotgun (WGS) entry which is preliminary data.</text>
</comment>
<keyword evidence="2" id="KW-1003">Cell membrane</keyword>
<evidence type="ECO:0000256" key="4">
    <source>
        <dbReference type="ARBA" id="ARBA00022989"/>
    </source>
</evidence>
<dbReference type="Pfam" id="PF08395">
    <property type="entry name" value="7tm_7"/>
    <property type="match status" value="1"/>
</dbReference>
<feature type="transmembrane region" description="Helical" evidence="6">
    <location>
        <begin position="48"/>
        <end position="72"/>
    </location>
</feature>
<dbReference type="InterPro" id="IPR013604">
    <property type="entry name" value="7TM_chemorcpt"/>
</dbReference>
<keyword evidence="5 6" id="KW-0472">Membrane</keyword>
<dbReference type="GO" id="GO:0050909">
    <property type="term" value="P:sensory perception of taste"/>
    <property type="evidence" value="ECO:0007669"/>
    <property type="project" value="InterPro"/>
</dbReference>
<proteinExistence type="predicted"/>
<comment type="subcellular location">
    <subcellularLocation>
        <location evidence="1">Cell membrane</location>
        <topology evidence="1">Multi-pass membrane protein</topology>
    </subcellularLocation>
</comment>
<name>A0A8X6LDM3_TRICU</name>
<evidence type="ECO:0000256" key="5">
    <source>
        <dbReference type="ARBA" id="ARBA00023136"/>
    </source>
</evidence>
<protein>
    <submittedName>
        <fullName evidence="7">Uncharacterized protein</fullName>
    </submittedName>
</protein>
<dbReference type="GO" id="GO:0005886">
    <property type="term" value="C:plasma membrane"/>
    <property type="evidence" value="ECO:0007669"/>
    <property type="project" value="UniProtKB-SubCell"/>
</dbReference>
<keyword evidence="8" id="KW-1185">Reference proteome</keyword>
<evidence type="ECO:0000256" key="2">
    <source>
        <dbReference type="ARBA" id="ARBA00022475"/>
    </source>
</evidence>
<evidence type="ECO:0000256" key="1">
    <source>
        <dbReference type="ARBA" id="ARBA00004651"/>
    </source>
</evidence>
<evidence type="ECO:0000313" key="7">
    <source>
        <dbReference type="EMBL" id="GFR03249.1"/>
    </source>
</evidence>
<keyword evidence="3 6" id="KW-0812">Transmembrane</keyword>
<dbReference type="Proteomes" id="UP000887116">
    <property type="component" value="Unassembled WGS sequence"/>
</dbReference>
<sequence>MYYQCDRVLAKYEEKLASFKKSIVSSNFILSYSEILKIIREVNDTTSVPISICSTIFFLQLLTNLAWILIVPVDDVPLFYYSEVIFTSIMCTSATLFTPIIASRIPFRMQKIKIGFEKLYENALWHSLADDETLNVFKTILRKNSIEMTACSVVNFTRGYILSLFGALFTYGLLFINIQQTDDAVHVINYTSE</sequence>
<dbReference type="AlphaFoldDB" id="A0A8X6LDM3"/>
<evidence type="ECO:0000256" key="3">
    <source>
        <dbReference type="ARBA" id="ARBA00022692"/>
    </source>
</evidence>
<evidence type="ECO:0000256" key="6">
    <source>
        <dbReference type="SAM" id="Phobius"/>
    </source>
</evidence>
<dbReference type="EMBL" id="BMAO01025516">
    <property type="protein sequence ID" value="GFR03249.1"/>
    <property type="molecule type" value="Genomic_DNA"/>
</dbReference>
<evidence type="ECO:0000313" key="8">
    <source>
        <dbReference type="Proteomes" id="UP000887116"/>
    </source>
</evidence>
<keyword evidence="4 6" id="KW-1133">Transmembrane helix</keyword>